<dbReference type="Gene3D" id="1.10.357.10">
    <property type="entry name" value="Tetracycline Repressor, domain 2"/>
    <property type="match status" value="1"/>
</dbReference>
<keyword evidence="2" id="KW-0805">Transcription regulation</keyword>
<keyword evidence="1" id="KW-0678">Repressor</keyword>
<comment type="caution">
    <text evidence="7">The sequence shown here is derived from an EMBL/GenBank/DDBJ whole genome shotgun (WGS) entry which is preliminary data.</text>
</comment>
<dbReference type="SUPFAM" id="SSF48498">
    <property type="entry name" value="Tetracyclin repressor-like, C-terminal domain"/>
    <property type="match status" value="1"/>
</dbReference>
<keyword evidence="4" id="KW-0804">Transcription</keyword>
<dbReference type="PROSITE" id="PS01081">
    <property type="entry name" value="HTH_TETR_1"/>
    <property type="match status" value="1"/>
</dbReference>
<name>A0A6N7LT03_9GAMM</name>
<evidence type="ECO:0000313" key="7">
    <source>
        <dbReference type="EMBL" id="MQX53598.1"/>
    </source>
</evidence>
<sequence length="215" mass="24492">MVRRTKSEALETRTRILDAAEQVFLHKGVLSASLNDIASEAGVTRGAIYWHFKNKHDLFMAMVERGRLLFDILSEKAEAPDEPDPLGRLAEFLRFLLQQVVNDPGQRRIFEIMFHKCEFSGENLALLGLQRDKCRESSSRLGRVLRNAIQREQLPANLDVDRSVVWLHSQLTGMIMYWLLDPESVDLGEQACGFVDTCLYSLAHCPALHLRQMPG</sequence>
<dbReference type="InterPro" id="IPR036271">
    <property type="entry name" value="Tet_transcr_reg_TetR-rel_C_sf"/>
</dbReference>
<evidence type="ECO:0000313" key="8">
    <source>
        <dbReference type="Proteomes" id="UP000469421"/>
    </source>
</evidence>
<dbReference type="InterPro" id="IPR001647">
    <property type="entry name" value="HTH_TetR"/>
</dbReference>
<accession>A0A6N7LT03</accession>
<dbReference type="PROSITE" id="PS50977">
    <property type="entry name" value="HTH_TETR_2"/>
    <property type="match status" value="1"/>
</dbReference>
<protein>
    <submittedName>
        <fullName evidence="7">TetR family transcriptional regulator</fullName>
    </submittedName>
</protein>
<dbReference type="PRINTS" id="PR00455">
    <property type="entry name" value="HTHTETR"/>
</dbReference>
<reference evidence="7 8" key="1">
    <citation type="submission" date="2019-10" db="EMBL/GenBank/DDBJ databases">
        <title>Alcanivorax sp.PA15-N-34 draft genome sequence.</title>
        <authorList>
            <person name="Liao X."/>
            <person name="Shao Z."/>
        </authorList>
    </citation>
    <scope>NUCLEOTIDE SEQUENCE [LARGE SCALE GENOMIC DNA]</scope>
    <source>
        <strain evidence="7 8">PA15-N-34</strain>
    </source>
</reference>
<dbReference type="InterPro" id="IPR023772">
    <property type="entry name" value="DNA-bd_HTH_TetR-type_CS"/>
</dbReference>
<dbReference type="Proteomes" id="UP000469421">
    <property type="component" value="Unassembled WGS sequence"/>
</dbReference>
<dbReference type="InterPro" id="IPR013572">
    <property type="entry name" value="Tscrpt_reg_MAATS_C"/>
</dbReference>
<evidence type="ECO:0000256" key="5">
    <source>
        <dbReference type="PROSITE-ProRule" id="PRU00335"/>
    </source>
</evidence>
<dbReference type="GO" id="GO:0000976">
    <property type="term" value="F:transcription cis-regulatory region binding"/>
    <property type="evidence" value="ECO:0007669"/>
    <property type="project" value="TreeGrafter"/>
</dbReference>
<dbReference type="Pfam" id="PF00440">
    <property type="entry name" value="TetR_N"/>
    <property type="match status" value="1"/>
</dbReference>
<dbReference type="RefSeq" id="WP_153500972.1">
    <property type="nucleotide sequence ID" value="NZ_JBMZXE010000099.1"/>
</dbReference>
<dbReference type="InterPro" id="IPR009057">
    <property type="entry name" value="Homeodomain-like_sf"/>
</dbReference>
<evidence type="ECO:0000259" key="6">
    <source>
        <dbReference type="PROSITE" id="PS50977"/>
    </source>
</evidence>
<dbReference type="GO" id="GO:0003700">
    <property type="term" value="F:DNA-binding transcription factor activity"/>
    <property type="evidence" value="ECO:0007669"/>
    <property type="project" value="TreeGrafter"/>
</dbReference>
<dbReference type="PANTHER" id="PTHR30055">
    <property type="entry name" value="HTH-TYPE TRANSCRIPTIONAL REGULATOR RUTR"/>
    <property type="match status" value="1"/>
</dbReference>
<dbReference type="InterPro" id="IPR050109">
    <property type="entry name" value="HTH-type_TetR-like_transc_reg"/>
</dbReference>
<dbReference type="Pfam" id="PF08361">
    <property type="entry name" value="TetR_C_2"/>
    <property type="match status" value="1"/>
</dbReference>
<dbReference type="AlphaFoldDB" id="A0A6N7LT03"/>
<organism evidence="7 8">
    <name type="scientific">Alcanivorax sediminis</name>
    <dbReference type="NCBI Taxonomy" id="2663008"/>
    <lineage>
        <taxon>Bacteria</taxon>
        <taxon>Pseudomonadati</taxon>
        <taxon>Pseudomonadota</taxon>
        <taxon>Gammaproteobacteria</taxon>
        <taxon>Oceanospirillales</taxon>
        <taxon>Alcanivoracaceae</taxon>
        <taxon>Alcanivorax</taxon>
    </lineage>
</organism>
<dbReference type="PANTHER" id="PTHR30055:SF240">
    <property type="entry name" value="HTH-TYPE TRANSCRIPTIONAL REGULATOR ACRR"/>
    <property type="match status" value="1"/>
</dbReference>
<keyword evidence="8" id="KW-1185">Reference proteome</keyword>
<evidence type="ECO:0000256" key="2">
    <source>
        <dbReference type="ARBA" id="ARBA00023015"/>
    </source>
</evidence>
<dbReference type="EMBL" id="WIRE01000001">
    <property type="protein sequence ID" value="MQX53598.1"/>
    <property type="molecule type" value="Genomic_DNA"/>
</dbReference>
<evidence type="ECO:0000256" key="3">
    <source>
        <dbReference type="ARBA" id="ARBA00023125"/>
    </source>
</evidence>
<evidence type="ECO:0000256" key="1">
    <source>
        <dbReference type="ARBA" id="ARBA00022491"/>
    </source>
</evidence>
<gene>
    <name evidence="7" type="ORF">GFN93_10080</name>
</gene>
<dbReference type="SUPFAM" id="SSF46689">
    <property type="entry name" value="Homeodomain-like"/>
    <property type="match status" value="1"/>
</dbReference>
<evidence type="ECO:0000256" key="4">
    <source>
        <dbReference type="ARBA" id="ARBA00023163"/>
    </source>
</evidence>
<feature type="DNA-binding region" description="H-T-H motif" evidence="5">
    <location>
        <begin position="33"/>
        <end position="52"/>
    </location>
</feature>
<proteinExistence type="predicted"/>
<feature type="domain" description="HTH tetR-type" evidence="6">
    <location>
        <begin position="10"/>
        <end position="70"/>
    </location>
</feature>
<keyword evidence="3 5" id="KW-0238">DNA-binding</keyword>